<dbReference type="PANTHER" id="PTHR30528:SF0">
    <property type="entry name" value="CYTOPLASMIC PROTEIN"/>
    <property type="match status" value="1"/>
</dbReference>
<reference evidence="1 2" key="1">
    <citation type="submission" date="2021-01" db="EMBL/GenBank/DDBJ databases">
        <title>Sequencing the genomes of 1000 actinobacteria strains.</title>
        <authorList>
            <person name="Klenk H.-P."/>
        </authorList>
    </citation>
    <scope>NUCLEOTIDE SEQUENCE [LARGE SCALE GENOMIC DNA]</scope>
    <source>
        <strain evidence="1 2">DSM 13057</strain>
    </source>
</reference>
<dbReference type="Pfam" id="PF06224">
    <property type="entry name" value="AlkZ-like"/>
    <property type="match status" value="1"/>
</dbReference>
<evidence type="ECO:0000313" key="2">
    <source>
        <dbReference type="Proteomes" id="UP000776164"/>
    </source>
</evidence>
<proteinExistence type="predicted"/>
<comment type="caution">
    <text evidence="1">The sequence shown here is derived from an EMBL/GenBank/DDBJ whole genome shotgun (WGS) entry which is preliminary data.</text>
</comment>
<dbReference type="EMBL" id="JAFBBU010000001">
    <property type="protein sequence ID" value="MBM7471678.1"/>
    <property type="molecule type" value="Genomic_DNA"/>
</dbReference>
<dbReference type="Proteomes" id="UP000776164">
    <property type="component" value="Unassembled WGS sequence"/>
</dbReference>
<accession>A0ABS2L3R0</accession>
<protein>
    <submittedName>
        <fullName evidence="1">Uncharacterized protein YcaQ</fullName>
    </submittedName>
</protein>
<keyword evidence="2" id="KW-1185">Reference proteome</keyword>
<dbReference type="PANTHER" id="PTHR30528">
    <property type="entry name" value="CYTOPLASMIC PROTEIN"/>
    <property type="match status" value="1"/>
</dbReference>
<sequence>MVTTVSAPLARRIALAAQGFGEPVRAANSVPATAPGLRRLAPLVSKLGLLQIDSVNVFERSHYLPAFSRLGVYDKTELDRLTSGPRMIEYWAHEASFIPVTTLPLLTWRMHDFRAKSIADADSWANANPKMISWLLAELAEKGPQPASAIEHESNRRNGPWWGWSDVKVGLETLFRWGDVVAAGRTRFERNYGLPEQVLPLEIRDAEISRPDAIRELVSLSARAHGIGTLADLADYFRLKTADALPAIRGLEDSGELLPVSVDGWGKPAWLHRDARLPRRITAAALLTPFDPVVWFRPRAERLFDFHYRIEIYTPEPKRVFGYYVMPIVLDDRIVGRLDLKNDRQAGVLRVQAAWAEPHPPADAPARIAATLRETARWQGLPDITVAPRGNFAAALTATVAAELRQS</sequence>
<dbReference type="InterPro" id="IPR009351">
    <property type="entry name" value="AlkZ-like"/>
</dbReference>
<dbReference type="RefSeq" id="WP_205107846.1">
    <property type="nucleotide sequence ID" value="NZ_BAAAHT010000013.1"/>
</dbReference>
<organism evidence="1 2">
    <name type="scientific">Subtercola frigoramans</name>
    <dbReference type="NCBI Taxonomy" id="120298"/>
    <lineage>
        <taxon>Bacteria</taxon>
        <taxon>Bacillati</taxon>
        <taxon>Actinomycetota</taxon>
        <taxon>Actinomycetes</taxon>
        <taxon>Micrococcales</taxon>
        <taxon>Microbacteriaceae</taxon>
        <taxon>Subtercola</taxon>
    </lineage>
</organism>
<gene>
    <name evidence="1" type="ORF">JOE66_001312</name>
</gene>
<name>A0ABS2L3R0_9MICO</name>
<evidence type="ECO:0000313" key="1">
    <source>
        <dbReference type="EMBL" id="MBM7471678.1"/>
    </source>
</evidence>